<proteinExistence type="predicted"/>
<organism evidence="2 3">
    <name type="scientific">Gottschalkia purinilytica</name>
    <name type="common">Clostridium purinilyticum</name>
    <dbReference type="NCBI Taxonomy" id="1503"/>
    <lineage>
        <taxon>Bacteria</taxon>
        <taxon>Bacillati</taxon>
        <taxon>Bacillota</taxon>
        <taxon>Tissierellia</taxon>
        <taxon>Tissierellales</taxon>
        <taxon>Gottschalkiaceae</taxon>
        <taxon>Gottschalkia</taxon>
    </lineage>
</organism>
<keyword evidence="1" id="KW-1133">Transmembrane helix</keyword>
<accession>A0A0L0W7W1</accession>
<dbReference type="AlphaFoldDB" id="A0A0L0W7W1"/>
<evidence type="ECO:0000313" key="3">
    <source>
        <dbReference type="Proteomes" id="UP000037267"/>
    </source>
</evidence>
<reference evidence="3" key="1">
    <citation type="submission" date="2015-07" db="EMBL/GenBank/DDBJ databases">
        <title>Draft genome sequence of the purine-degrading Gottschalkia purinilyticum DSM 1384 (formerly Clostridium purinilyticum).</title>
        <authorList>
            <person name="Poehlein A."/>
            <person name="Schiel-Bengelsdorf B."/>
            <person name="Bengelsdorf F.R."/>
            <person name="Daniel R."/>
            <person name="Duerre P."/>
        </authorList>
    </citation>
    <scope>NUCLEOTIDE SEQUENCE [LARGE SCALE GENOMIC DNA]</scope>
    <source>
        <strain evidence="3">DSM 1384</strain>
    </source>
</reference>
<evidence type="ECO:0008006" key="4">
    <source>
        <dbReference type="Google" id="ProtNLM"/>
    </source>
</evidence>
<sequence>MKAKINNKGTTMIEVVVSITILSLLTLPIITLFYESVKMNKKSQEQMTATILAENFIEDIKTSENLNIGQVTKYENGFNINIKIEEIEKELEEQNKKDNICILNESLFKITVEIVKENTLLEKIVSYKLII</sequence>
<dbReference type="RefSeq" id="WP_050356229.1">
    <property type="nucleotide sequence ID" value="NZ_LGSS01000017.1"/>
</dbReference>
<dbReference type="STRING" id="1503.CLPU_17c00100"/>
<feature type="transmembrane region" description="Helical" evidence="1">
    <location>
        <begin position="12"/>
        <end position="34"/>
    </location>
</feature>
<name>A0A0L0W7W1_GOTPU</name>
<evidence type="ECO:0000313" key="2">
    <source>
        <dbReference type="EMBL" id="KNF07385.1"/>
    </source>
</evidence>
<dbReference type="EMBL" id="LGSS01000017">
    <property type="protein sequence ID" value="KNF07385.1"/>
    <property type="molecule type" value="Genomic_DNA"/>
</dbReference>
<dbReference type="Proteomes" id="UP000037267">
    <property type="component" value="Unassembled WGS sequence"/>
</dbReference>
<keyword evidence="3" id="KW-1185">Reference proteome</keyword>
<comment type="caution">
    <text evidence="2">The sequence shown here is derived from an EMBL/GenBank/DDBJ whole genome shotgun (WGS) entry which is preliminary data.</text>
</comment>
<keyword evidence="1" id="KW-0812">Transmembrane</keyword>
<keyword evidence="1" id="KW-0472">Membrane</keyword>
<protein>
    <recommendedName>
        <fullName evidence="4">Prepilin-type N-terminal cleavage/methylation domain-containing protein</fullName>
    </recommendedName>
</protein>
<evidence type="ECO:0000256" key="1">
    <source>
        <dbReference type="SAM" id="Phobius"/>
    </source>
</evidence>
<gene>
    <name evidence="2" type="ORF">CLPU_17c00100</name>
</gene>